<organism evidence="3 4">
    <name type="scientific">Varanus komodoensis</name>
    <name type="common">Komodo dragon</name>
    <dbReference type="NCBI Taxonomy" id="61221"/>
    <lineage>
        <taxon>Eukaryota</taxon>
        <taxon>Metazoa</taxon>
        <taxon>Chordata</taxon>
        <taxon>Craniata</taxon>
        <taxon>Vertebrata</taxon>
        <taxon>Euteleostomi</taxon>
        <taxon>Lepidosauria</taxon>
        <taxon>Squamata</taxon>
        <taxon>Bifurcata</taxon>
        <taxon>Unidentata</taxon>
        <taxon>Episquamata</taxon>
        <taxon>Toxicofera</taxon>
        <taxon>Anguimorpha</taxon>
        <taxon>Paleoanguimorpha</taxon>
        <taxon>Varanoidea</taxon>
        <taxon>Varanidae</taxon>
        <taxon>Varanus</taxon>
    </lineage>
</organism>
<dbReference type="OMA" id="ACCLNGP"/>
<keyword evidence="4" id="KW-1185">Reference proteome</keyword>
<dbReference type="Ensembl" id="ENSVKKT00000025061.1">
    <property type="protein sequence ID" value="ENSVKKP00000024465.1"/>
    <property type="gene ID" value="ENSVKKG00000016062.1"/>
</dbReference>
<evidence type="ECO:0000259" key="2">
    <source>
        <dbReference type="Pfam" id="PF14649"/>
    </source>
</evidence>
<reference evidence="3" key="1">
    <citation type="submission" date="2025-08" db="UniProtKB">
        <authorList>
            <consortium name="Ensembl"/>
        </authorList>
    </citation>
    <scope>IDENTIFICATION</scope>
</reference>
<dbReference type="PANTHER" id="PTHR13650:SF0">
    <property type="entry name" value="SPATACSIN"/>
    <property type="match status" value="1"/>
</dbReference>
<feature type="region of interest" description="Disordered" evidence="1">
    <location>
        <begin position="1"/>
        <end position="32"/>
    </location>
</feature>
<dbReference type="GO" id="GO:0005737">
    <property type="term" value="C:cytoplasm"/>
    <property type="evidence" value="ECO:0007669"/>
    <property type="project" value="TreeGrafter"/>
</dbReference>
<name>A0A8D2LND7_VARKO</name>
<dbReference type="PANTHER" id="PTHR13650">
    <property type="entry name" value="SPATACSIN"/>
    <property type="match status" value="1"/>
</dbReference>
<dbReference type="GO" id="GO:0030425">
    <property type="term" value="C:dendrite"/>
    <property type="evidence" value="ECO:0007669"/>
    <property type="project" value="TreeGrafter"/>
</dbReference>
<proteinExistence type="predicted"/>
<sequence length="2370" mass="265766">AELLGRGGRRRRRARPPALGPSRPAARPGGRLAGWPFTWETVEEEDLAADSPKLLAVSKTRELCIYEVILEAGKCHVTQFQTCGEHRLKKLIAAKNISLSSISTLKVLSFKNGRALLLLNNFIVVQLAFLGGERETEELEKCFQLELSAEVLGQIVDSTMCRGILFLLDKSGWIYVFDAAEGARLAQVNVSLYQAEGHEDKNSGTPCPLTLLRVARDLSVAVVANSSNYVAAIDLQLYFREYPDHLLCKRSFDNLPIEQLQGTDEDDIRSSDYNMKFVPCAFRTDRSWKACLSSLSNAAKRFQAPSLEAYRCPPWYQYLPHLEDYGYTPQEASKISLLQDAAHVLATPRGKAQKRASIPDRGWKNIYSGDQEGCVSLECKSVTAFSALLTISTESEGLILVLWDLETQDVRHACVGRNAVFVECSPEEQLGLVFSEPGLSFFLFGMTQQEFLNRLIIHGSAGTVDALCQLNAWGRCSIPVHALEAGLENRQLDTVDFFLKNKENLFSEFSACSFEDQPASKMSALYLEKLRPALDLLCKAIQENDLETQSKHFSEQLLNLTLSFLNKQLRDIFIHKEELDDNLNRCVDILTSYITKLRAFMIKFPHKPSGVGSLRCNLEDVPLIEQSAIFLFQQTVAEAILNNKLPEAQTFFQLTHNPACSLKALKRIGQDLVYKSLLNNDLKEASRLLRNMVSHTGCVVKAGPQGRLKHTHSNFNLILQVKTLQDKDYFSEAEKEMIDFVHRVEKVYSTALPEYLDLIFSYWRREQGLSAYSAALDALLNCCEDRVHNHEHRIMLNWARWWDRDTREMVLLPTQSPGEFKSCNPEVLWTYLTSWHDWASISAWIADSQPQDGGSDWPQLTAEAVEQRSLCSSFMHNEILDCLARNGTFVPAELENVERLLQRLALIGGVMQNPHPVLEHAPIAGGDFHVCVIHYCLERGLDHLLYTYLDYYSLCSSNCPILDDRSLHEAHPWFEFLVQCRRIASKPGDAAVIFHASLANAQVLIPSNQAGVSSMLLEGRTLLALASTMYAPGGIDRVSQGRLTRSPHCLKVDAQLFRMALIPYPKLRAALFPQCASHGALPSDVSLYHLAQALVPFDPSKLFGWQSANTLAIPDLPGALPHFSCPALVNRGAILERLDFCHYLRHARPSFALASFVVQQLARSKTPKQLVQHAGSDAYALALSCFYVPSVVTACACFLELLGLESLKLRVDAQAANAILNFMSRSEEPQYESIRQSVVDKLRELADGEKRAAEELLVCLEEAVWDKTEQQKVQKTSGEARRQWALVVQFCRLHGIKRSPSYLRACARAHEWLPLITVAQMYGYPPTEVVPILQEFSPPLQNHLRLAFGSVLPPGAREGGQGRELSRPRPEHRPHATDLFCLLLHGQEPPHPWQDLLAAAVKHHVPALAVLAACLEGAGTVHCLCVWIVASLDRSTAAEVTKHVEGPVETHPWDLLDLAALWRRLLRRRKIRTLLHGFRFFLKGSPLLLLLEGYESCMEHRNYTEASARLLAFHGSVAKVRPPPVPPVPWLESQAAFLLGLMPQQCRTPYELRRLLQLFADTGADTKKLSALSYILRDSPLSVDRAILTNYTAENFQNECSRILEQLQERSAFSTAREVAELAELPMDNIVIQEVLQNMHFLKQIGHWPQKRTRIEFWKKCNECFEKNGILNRAASGFFSAQADAVSSASPNDEGACCIIERQLLLSLAGHWLARGDPIPLEELEQVEREVWLCRIAQQTLCQRPRQARQRLSHQISVSGERSFESLAKEFSFSKLAALNVPEDLQLERLPAQEAPGAVLPEADRASLEVLIGQLLDEGSVHEASRACRYFNFHSRDVSLVLHCRALASGEAPRSHFHADVRAILEAREEEETAGGPATPFRAAAAPALQSLAFCPGREVAASLQALGAECVHGRSYCRQVLCLYELSRELGCSFDEISARDPEKLLRTILSSRRADRCRRAQTFIAAQGLGPDTVAELVAGEVTRELLAPAQGQGRQPALNPAEGSQALLQLARLCPDPALVGKQLLERIAAVPPGELACTTELLILAHSCFSLTCHMEGIIRVLQAARMLTEEHLAPSEEYGLVVRLLTGIGRYNEMTYIFDLLHEKHHFEVLMRKKLDSSGALKTALLDYAKRRRPGDSEKHNMIALCFSMCREIGENHEAAARTQLKLIDSCPWEDCLQNVPHLKTLLMKALTLFIDAAESYSKDFCVHQSLHCNRLTKLITLQLHFLNTNRATQLINLSRKNLLGCVMALPRFYQAAIVAEAYDFVPDWAEVLYQRVIVKGDFNYLEEYKQCGLLKASTFEEIAQKFKQRAGNESALKHLKKLLTYCDDIYVYYKLAYDNHFYDVVSTLLQDAQTGCCLNDLLTT</sequence>
<evidence type="ECO:0000256" key="1">
    <source>
        <dbReference type="SAM" id="MobiDB-lite"/>
    </source>
</evidence>
<evidence type="ECO:0000313" key="4">
    <source>
        <dbReference type="Proteomes" id="UP000694545"/>
    </source>
</evidence>
<dbReference type="Proteomes" id="UP000694545">
    <property type="component" value="Unplaced"/>
</dbReference>
<evidence type="ECO:0000313" key="3">
    <source>
        <dbReference type="Ensembl" id="ENSVKKP00000024465.1"/>
    </source>
</evidence>
<dbReference type="GO" id="GO:0007268">
    <property type="term" value="P:chemical synaptic transmission"/>
    <property type="evidence" value="ECO:0007669"/>
    <property type="project" value="TreeGrafter"/>
</dbReference>
<feature type="domain" description="Spatacsin C-terminal" evidence="2">
    <location>
        <begin position="2022"/>
        <end position="2314"/>
    </location>
</feature>
<dbReference type="GO" id="GO:0030424">
    <property type="term" value="C:axon"/>
    <property type="evidence" value="ECO:0007669"/>
    <property type="project" value="TreeGrafter"/>
</dbReference>
<dbReference type="GO" id="GO:0048489">
    <property type="term" value="P:synaptic vesicle transport"/>
    <property type="evidence" value="ECO:0007669"/>
    <property type="project" value="TreeGrafter"/>
</dbReference>
<protein>
    <submittedName>
        <fullName evidence="3">SPG11 vesicle trafficking associated, spatacsin</fullName>
    </submittedName>
</protein>
<dbReference type="Pfam" id="PF14649">
    <property type="entry name" value="Spatacsin_C"/>
    <property type="match status" value="1"/>
</dbReference>
<dbReference type="GO" id="GO:0008088">
    <property type="term" value="P:axo-dendritic transport"/>
    <property type="evidence" value="ECO:0007669"/>
    <property type="project" value="TreeGrafter"/>
</dbReference>
<dbReference type="GO" id="GO:0007409">
    <property type="term" value="P:axonogenesis"/>
    <property type="evidence" value="ECO:0007669"/>
    <property type="project" value="TreeGrafter"/>
</dbReference>
<accession>A0A8D2LND7</accession>
<feature type="compositionally biased region" description="Low complexity" evidence="1">
    <location>
        <begin position="16"/>
        <end position="32"/>
    </location>
</feature>
<dbReference type="InterPro" id="IPR028103">
    <property type="entry name" value="Spatacsin"/>
</dbReference>
<dbReference type="InterPro" id="IPR028107">
    <property type="entry name" value="Spatacsin_C_dom"/>
</dbReference>
<dbReference type="GO" id="GO:0045202">
    <property type="term" value="C:synapse"/>
    <property type="evidence" value="ECO:0007669"/>
    <property type="project" value="TreeGrafter"/>
</dbReference>
<reference evidence="3" key="2">
    <citation type="submission" date="2025-09" db="UniProtKB">
        <authorList>
            <consortium name="Ensembl"/>
        </authorList>
    </citation>
    <scope>IDENTIFICATION</scope>
</reference>